<dbReference type="KEGG" id="celz:E5225_15245"/>
<organism evidence="5 6">
    <name type="scientific">Cellulomonas shaoxiangyii</name>
    <dbReference type="NCBI Taxonomy" id="2566013"/>
    <lineage>
        <taxon>Bacteria</taxon>
        <taxon>Bacillati</taxon>
        <taxon>Actinomycetota</taxon>
        <taxon>Actinomycetes</taxon>
        <taxon>Micrococcales</taxon>
        <taxon>Cellulomonadaceae</taxon>
        <taxon>Cellulomonas</taxon>
    </lineage>
</organism>
<evidence type="ECO:0000256" key="1">
    <source>
        <dbReference type="ARBA" id="ARBA00023015"/>
    </source>
</evidence>
<dbReference type="AlphaFoldDB" id="A0A4P7SLT2"/>
<evidence type="ECO:0000313" key="6">
    <source>
        <dbReference type="Proteomes" id="UP000296469"/>
    </source>
</evidence>
<dbReference type="Pfam" id="PF00356">
    <property type="entry name" value="LacI"/>
    <property type="match status" value="1"/>
</dbReference>
<keyword evidence="2" id="KW-0238">DNA-binding</keyword>
<dbReference type="PROSITE" id="PS00356">
    <property type="entry name" value="HTH_LACI_1"/>
    <property type="match status" value="1"/>
</dbReference>
<dbReference type="EMBL" id="CP039291">
    <property type="protein sequence ID" value="QCB94708.1"/>
    <property type="molecule type" value="Genomic_DNA"/>
</dbReference>
<dbReference type="SUPFAM" id="SSF53822">
    <property type="entry name" value="Periplasmic binding protein-like I"/>
    <property type="match status" value="1"/>
</dbReference>
<dbReference type="Gene3D" id="1.10.260.40">
    <property type="entry name" value="lambda repressor-like DNA-binding domains"/>
    <property type="match status" value="1"/>
</dbReference>
<keyword evidence="1" id="KW-0805">Transcription regulation</keyword>
<dbReference type="OrthoDB" id="3227375at2"/>
<dbReference type="Pfam" id="PF13377">
    <property type="entry name" value="Peripla_BP_3"/>
    <property type="match status" value="1"/>
</dbReference>
<reference evidence="5 6" key="1">
    <citation type="submission" date="2019-04" db="EMBL/GenBank/DDBJ databases">
        <title>Isolation and identification of Cellulomonas shaoxiangyii sp. Nov. isolated from feces of the Tibetan antelopes (Pantholops hodgsonii) in the Qinghai-Tibet plateau of China.</title>
        <authorList>
            <person name="Tian Z."/>
        </authorList>
    </citation>
    <scope>NUCLEOTIDE SEQUENCE [LARGE SCALE GENOMIC DNA]</scope>
    <source>
        <strain evidence="5 6">Z28</strain>
    </source>
</reference>
<dbReference type="InterPro" id="IPR046335">
    <property type="entry name" value="LacI/GalR-like_sensor"/>
</dbReference>
<dbReference type="PROSITE" id="PS50932">
    <property type="entry name" value="HTH_LACI_2"/>
    <property type="match status" value="1"/>
</dbReference>
<dbReference type="GO" id="GO:0003700">
    <property type="term" value="F:DNA-binding transcription factor activity"/>
    <property type="evidence" value="ECO:0007669"/>
    <property type="project" value="TreeGrafter"/>
</dbReference>
<evidence type="ECO:0000259" key="4">
    <source>
        <dbReference type="PROSITE" id="PS50932"/>
    </source>
</evidence>
<dbReference type="PANTHER" id="PTHR30146:SF153">
    <property type="entry name" value="LACTOSE OPERON REPRESSOR"/>
    <property type="match status" value="1"/>
</dbReference>
<name>A0A4P7SLT2_9CELL</name>
<dbReference type="InterPro" id="IPR028082">
    <property type="entry name" value="Peripla_BP_I"/>
</dbReference>
<accession>A0A4P7SLT2</accession>
<dbReference type="GO" id="GO:0000976">
    <property type="term" value="F:transcription cis-regulatory region binding"/>
    <property type="evidence" value="ECO:0007669"/>
    <property type="project" value="TreeGrafter"/>
</dbReference>
<dbReference type="Gene3D" id="3.40.50.2300">
    <property type="match status" value="2"/>
</dbReference>
<sequence>MASRSPSRRVTLADVAAHAGVSTATASKALNGRYGVGPDARRRVHEAVSQLGYRSSTDDAHPPRRRALATVVDGLESPYISGVLQGVLAAATAAGVDLLPRLAPDRDRRRTGAAARAWVAEQQASGVVGIIGLTVGEPNAMLAAAQDAQLPFVVVDPVDVRDPRVVSIGATNWAGGRTATEHLVGLGHRRIAWVGGPATSAASTERFHGYSAALASAGIEVDRALVREGSFSLETGREQGIALLGLADPPTAVVCGDDEIAVGVLGAARALGVPVPERLSVVGFDDTPQAAWTTPGLTSVHQPLAGMGRMAVETVLAMAGGLQPASRQVQLVTTLTVRDSTAPPG</sequence>
<gene>
    <name evidence="5" type="ORF">E5225_15245</name>
</gene>
<dbReference type="CDD" id="cd01392">
    <property type="entry name" value="HTH_LacI"/>
    <property type="match status" value="1"/>
</dbReference>
<protein>
    <submittedName>
        <fullName evidence="5">LacI family transcriptional regulator</fullName>
    </submittedName>
</protein>
<dbReference type="InterPro" id="IPR000843">
    <property type="entry name" value="HTH_LacI"/>
</dbReference>
<keyword evidence="6" id="KW-1185">Reference proteome</keyword>
<feature type="domain" description="HTH lacI-type" evidence="4">
    <location>
        <begin position="10"/>
        <end position="70"/>
    </location>
</feature>
<evidence type="ECO:0000256" key="2">
    <source>
        <dbReference type="ARBA" id="ARBA00023125"/>
    </source>
</evidence>
<evidence type="ECO:0000256" key="3">
    <source>
        <dbReference type="ARBA" id="ARBA00023163"/>
    </source>
</evidence>
<dbReference type="Proteomes" id="UP000296469">
    <property type="component" value="Chromosome"/>
</dbReference>
<dbReference type="InterPro" id="IPR010982">
    <property type="entry name" value="Lambda_DNA-bd_dom_sf"/>
</dbReference>
<dbReference type="PANTHER" id="PTHR30146">
    <property type="entry name" value="LACI-RELATED TRANSCRIPTIONAL REPRESSOR"/>
    <property type="match status" value="1"/>
</dbReference>
<dbReference type="SUPFAM" id="SSF47413">
    <property type="entry name" value="lambda repressor-like DNA-binding domains"/>
    <property type="match status" value="1"/>
</dbReference>
<evidence type="ECO:0000313" key="5">
    <source>
        <dbReference type="EMBL" id="QCB94708.1"/>
    </source>
</evidence>
<proteinExistence type="predicted"/>
<keyword evidence="3" id="KW-0804">Transcription</keyword>
<dbReference type="SMART" id="SM00354">
    <property type="entry name" value="HTH_LACI"/>
    <property type="match status" value="1"/>
</dbReference>